<feature type="transmembrane region" description="Helical" evidence="8">
    <location>
        <begin position="106"/>
        <end position="127"/>
    </location>
</feature>
<evidence type="ECO:0000256" key="1">
    <source>
        <dbReference type="ARBA" id="ARBA00004651"/>
    </source>
</evidence>
<dbReference type="InterPro" id="IPR037294">
    <property type="entry name" value="ABC_BtuC-like"/>
</dbReference>
<keyword evidence="5 8" id="KW-0812">Transmembrane</keyword>
<keyword evidence="7 8" id="KW-0472">Membrane</keyword>
<dbReference type="CDD" id="cd06550">
    <property type="entry name" value="TM_ABC_iron-siderophores_like"/>
    <property type="match status" value="1"/>
</dbReference>
<evidence type="ECO:0000256" key="2">
    <source>
        <dbReference type="ARBA" id="ARBA00007935"/>
    </source>
</evidence>
<dbReference type="SUPFAM" id="SSF81345">
    <property type="entry name" value="ABC transporter involved in vitamin B12 uptake, BtuC"/>
    <property type="match status" value="1"/>
</dbReference>
<dbReference type="Gene3D" id="1.10.3470.10">
    <property type="entry name" value="ABC transporter involved in vitamin B12 uptake, BtuC"/>
    <property type="match status" value="1"/>
</dbReference>
<proteinExistence type="inferred from homology"/>
<evidence type="ECO:0000313" key="9">
    <source>
        <dbReference type="EMBL" id="MFE8697726.1"/>
    </source>
</evidence>
<protein>
    <submittedName>
        <fullName evidence="9">FecCD family ABC transporter permease</fullName>
    </submittedName>
</protein>
<evidence type="ECO:0000256" key="4">
    <source>
        <dbReference type="ARBA" id="ARBA00022475"/>
    </source>
</evidence>
<dbReference type="Pfam" id="PF01032">
    <property type="entry name" value="FecCD"/>
    <property type="match status" value="1"/>
</dbReference>
<feature type="transmembrane region" description="Helical" evidence="8">
    <location>
        <begin position="139"/>
        <end position="159"/>
    </location>
</feature>
<dbReference type="RefSeq" id="WP_389221645.1">
    <property type="nucleotide sequence ID" value="NZ_JBIACJ010000008.1"/>
</dbReference>
<comment type="caution">
    <text evidence="9">The sequence shown here is derived from an EMBL/GenBank/DDBJ whole genome shotgun (WGS) entry which is preliminary data.</text>
</comment>
<evidence type="ECO:0000256" key="3">
    <source>
        <dbReference type="ARBA" id="ARBA00022448"/>
    </source>
</evidence>
<reference evidence="9 10" key="1">
    <citation type="submission" date="2024-08" db="EMBL/GenBank/DDBJ databases">
        <title>Two novel Cytobacillus novel species.</title>
        <authorList>
            <person name="Liu G."/>
        </authorList>
    </citation>
    <scope>NUCLEOTIDE SEQUENCE [LARGE SCALE GENOMIC DNA]</scope>
    <source>
        <strain evidence="9 10">FJAT-53684</strain>
    </source>
</reference>
<feature type="transmembrane region" description="Helical" evidence="8">
    <location>
        <begin position="46"/>
        <end position="63"/>
    </location>
</feature>
<gene>
    <name evidence="9" type="ORF">ACFYKT_15410</name>
</gene>
<evidence type="ECO:0000256" key="5">
    <source>
        <dbReference type="ARBA" id="ARBA00022692"/>
    </source>
</evidence>
<keyword evidence="6 8" id="KW-1133">Transmembrane helix</keyword>
<evidence type="ECO:0000256" key="7">
    <source>
        <dbReference type="ARBA" id="ARBA00023136"/>
    </source>
</evidence>
<evidence type="ECO:0000313" key="10">
    <source>
        <dbReference type="Proteomes" id="UP001601058"/>
    </source>
</evidence>
<comment type="subcellular location">
    <subcellularLocation>
        <location evidence="1">Cell membrane</location>
        <topology evidence="1">Multi-pass membrane protein</topology>
    </subcellularLocation>
</comment>
<dbReference type="PANTHER" id="PTHR30472">
    <property type="entry name" value="FERRIC ENTEROBACTIN TRANSPORT SYSTEM PERMEASE PROTEIN"/>
    <property type="match status" value="1"/>
</dbReference>
<dbReference type="EMBL" id="JBIACJ010000008">
    <property type="protein sequence ID" value="MFE8697726.1"/>
    <property type="molecule type" value="Genomic_DNA"/>
</dbReference>
<name>A0ABW6K0U6_9BACI</name>
<evidence type="ECO:0000256" key="8">
    <source>
        <dbReference type="SAM" id="Phobius"/>
    </source>
</evidence>
<feature type="transmembrane region" description="Helical" evidence="8">
    <location>
        <begin position="229"/>
        <end position="255"/>
    </location>
</feature>
<keyword evidence="10" id="KW-1185">Reference proteome</keyword>
<feature type="transmembrane region" description="Helical" evidence="8">
    <location>
        <begin position="267"/>
        <end position="288"/>
    </location>
</feature>
<feature type="transmembrane region" description="Helical" evidence="8">
    <location>
        <begin position="180"/>
        <end position="201"/>
    </location>
</feature>
<accession>A0ABW6K0U6</accession>
<keyword evidence="4" id="KW-1003">Cell membrane</keyword>
<keyword evidence="3" id="KW-0813">Transport</keyword>
<dbReference type="Proteomes" id="UP001601058">
    <property type="component" value="Unassembled WGS sequence"/>
</dbReference>
<organism evidence="9 10">
    <name type="scientific">Cytobacillus mangrovibacter</name>
    <dbReference type="NCBI Taxonomy" id="3299024"/>
    <lineage>
        <taxon>Bacteria</taxon>
        <taxon>Bacillati</taxon>
        <taxon>Bacillota</taxon>
        <taxon>Bacilli</taxon>
        <taxon>Bacillales</taxon>
        <taxon>Bacillaceae</taxon>
        <taxon>Cytobacillus</taxon>
    </lineage>
</organism>
<comment type="similarity">
    <text evidence="2">Belongs to the binding-protein-dependent transport system permease family. FecCD subfamily.</text>
</comment>
<evidence type="ECO:0000256" key="6">
    <source>
        <dbReference type="ARBA" id="ARBA00022989"/>
    </source>
</evidence>
<dbReference type="InterPro" id="IPR000522">
    <property type="entry name" value="ABC_transptr_permease_BtuC"/>
</dbReference>
<sequence length="324" mass="35040">MLIGIYASITNGAFDISVKDIIKTLLRIDPDSNYDLVIFEFRLPRIIIGIVVGFGIGLAGAVLQGVVRNPLADPGILGINAGAGASVVLFMFFFSGQIQGADWLSVMLMPLFGWVGGIIAVLLIFIFAWERGTIDPQRFILVGIAISAGLSALTLYVSLKMNPQDFEMATVWLTGSICSANWMYVVTALPWILVLTPIIYYKSKVLDLFQLHEMSVTGLGVSVNKERMLLLLCSVGIISACISVSGSISFLGLIAPHLARRLVGLKHLHVLPVSGLIGVCMVVIGDLIGKTVFSPAELPVGIVISIIGVPYFIFLMFKSRKERI</sequence>
<feature type="transmembrane region" description="Helical" evidence="8">
    <location>
        <begin position="75"/>
        <end position="94"/>
    </location>
</feature>
<feature type="transmembrane region" description="Helical" evidence="8">
    <location>
        <begin position="300"/>
        <end position="317"/>
    </location>
</feature>
<dbReference type="PANTHER" id="PTHR30472:SF23">
    <property type="entry name" value="IRON-UPTAKE SYSTEM PERMEASE PROTEIN FEUC"/>
    <property type="match status" value="1"/>
</dbReference>